<gene>
    <name evidence="1" type="ORF">MEUPH1_LOCUS7258</name>
</gene>
<name>A0AAV0W515_9HEMI</name>
<protein>
    <submittedName>
        <fullName evidence="1">Uncharacterized protein</fullName>
    </submittedName>
</protein>
<evidence type="ECO:0000313" key="2">
    <source>
        <dbReference type="Proteomes" id="UP001160148"/>
    </source>
</evidence>
<reference evidence="1 2" key="1">
    <citation type="submission" date="2023-01" db="EMBL/GenBank/DDBJ databases">
        <authorList>
            <person name="Whitehead M."/>
        </authorList>
    </citation>
    <scope>NUCLEOTIDE SEQUENCE [LARGE SCALE GENOMIC DNA]</scope>
</reference>
<sequence>MTRQTEILSYTMDRNSLDQNCLGSNSFCSPITPGPSIPLDNENSQIQHQPVPSQIIQRTIMNMKEEPLFYSTDYSEDINCNRVIRMKQEAFFQSTVREHFQRKINKQQSSVSIAPHNSQASNNSPVLNIKQETNFQTNLREINSTNNINLLQRNGTIVSTTLHTYIPSNNIISNPGQTEILSYTMDRNSLDQNGLGSNSFSSPITPGPSMPLDNENPQIQHQPVPSQIIQSTIMNMKEEPLFYSTDHSEDINCNRVIRMKQEAFLQSTVREHFQRKINKQQSSVSIAPHNSIANNNSPVLNIKQETNFPANLREINCTNNINLLQRNGTIVSTALHTYIPSNNIISNPGQTEILSYTMDRNSLDQNGIGSNSFSSPITPGPSMPLDNENPQIQHQPVPSQIIQSTIMNMKEEPLFYSTDYSEDINCNRVIRMKQEAFFQSTVREHFQRKINKQQSSVSIAPHNSQASNNSPVLNIKQETNFQTNLREINSTNNINLLQRNGTIVSTTLHTYIPSNNIISNPGQTEILSYTMDRNSLDQNGLGSNSFSSPITPGPSMPLDNENPQIQHQPVPSQIIQSKIMNMKEEPLFYSTDHSEDINCNRVIRMKRKAFFQSTVREHCRRKINK</sequence>
<accession>A0AAV0W515</accession>
<comment type="caution">
    <text evidence="1">The sequence shown here is derived from an EMBL/GenBank/DDBJ whole genome shotgun (WGS) entry which is preliminary data.</text>
</comment>
<proteinExistence type="predicted"/>
<dbReference type="EMBL" id="CARXXK010000001">
    <property type="protein sequence ID" value="CAI6350842.1"/>
    <property type="molecule type" value="Genomic_DNA"/>
</dbReference>
<evidence type="ECO:0000313" key="1">
    <source>
        <dbReference type="EMBL" id="CAI6350842.1"/>
    </source>
</evidence>
<dbReference type="AlphaFoldDB" id="A0AAV0W515"/>
<dbReference type="Proteomes" id="UP001160148">
    <property type="component" value="Unassembled WGS sequence"/>
</dbReference>
<keyword evidence="2" id="KW-1185">Reference proteome</keyword>
<organism evidence="1 2">
    <name type="scientific">Macrosiphum euphorbiae</name>
    <name type="common">potato aphid</name>
    <dbReference type="NCBI Taxonomy" id="13131"/>
    <lineage>
        <taxon>Eukaryota</taxon>
        <taxon>Metazoa</taxon>
        <taxon>Ecdysozoa</taxon>
        <taxon>Arthropoda</taxon>
        <taxon>Hexapoda</taxon>
        <taxon>Insecta</taxon>
        <taxon>Pterygota</taxon>
        <taxon>Neoptera</taxon>
        <taxon>Paraneoptera</taxon>
        <taxon>Hemiptera</taxon>
        <taxon>Sternorrhyncha</taxon>
        <taxon>Aphidomorpha</taxon>
        <taxon>Aphidoidea</taxon>
        <taxon>Aphididae</taxon>
        <taxon>Macrosiphini</taxon>
        <taxon>Macrosiphum</taxon>
    </lineage>
</organism>